<dbReference type="InterPro" id="IPR044817">
    <property type="entry name" value="SBP-like"/>
</dbReference>
<dbReference type="EMBL" id="GBEZ01003840">
    <property type="protein sequence ID" value="JAC81328.1"/>
    <property type="molecule type" value="Transcribed_RNA"/>
</dbReference>
<dbReference type="Pfam" id="PF03110">
    <property type="entry name" value="SBP"/>
    <property type="match status" value="1"/>
</dbReference>
<gene>
    <name evidence="7" type="ORF">TSPGSL018_8191</name>
</gene>
<dbReference type="GO" id="GO:0005634">
    <property type="term" value="C:nucleus"/>
    <property type="evidence" value="ECO:0007669"/>
    <property type="project" value="InterPro"/>
</dbReference>
<dbReference type="InterPro" id="IPR036893">
    <property type="entry name" value="SBP_sf"/>
</dbReference>
<organism evidence="7">
    <name type="scientific">Tetraselmis sp. GSL018</name>
    <dbReference type="NCBI Taxonomy" id="582737"/>
    <lineage>
        <taxon>Eukaryota</taxon>
        <taxon>Viridiplantae</taxon>
        <taxon>Chlorophyta</taxon>
        <taxon>core chlorophytes</taxon>
        <taxon>Chlorodendrophyceae</taxon>
        <taxon>Chlorodendrales</taxon>
        <taxon>Chlorodendraceae</taxon>
        <taxon>Tetraselmis</taxon>
    </lineage>
</organism>
<feature type="transmembrane region" description="Helical" evidence="5">
    <location>
        <begin position="777"/>
        <end position="795"/>
    </location>
</feature>
<protein>
    <submittedName>
        <fullName evidence="7">Squamosa promoter-binding-like 10</fullName>
    </submittedName>
</protein>
<feature type="transmembrane region" description="Helical" evidence="5">
    <location>
        <begin position="683"/>
        <end position="701"/>
    </location>
</feature>
<feature type="compositionally biased region" description="Acidic residues" evidence="4">
    <location>
        <begin position="647"/>
        <end position="657"/>
    </location>
</feature>
<evidence type="ECO:0000256" key="4">
    <source>
        <dbReference type="SAM" id="MobiDB-lite"/>
    </source>
</evidence>
<evidence type="ECO:0000256" key="5">
    <source>
        <dbReference type="SAM" id="Phobius"/>
    </source>
</evidence>
<evidence type="ECO:0000256" key="1">
    <source>
        <dbReference type="ARBA" id="ARBA00022723"/>
    </source>
</evidence>
<dbReference type="InterPro" id="IPR004333">
    <property type="entry name" value="SBP_dom"/>
</dbReference>
<feature type="transmembrane region" description="Helical" evidence="5">
    <location>
        <begin position="713"/>
        <end position="733"/>
    </location>
</feature>
<dbReference type="GO" id="GO:0003677">
    <property type="term" value="F:DNA binding"/>
    <property type="evidence" value="ECO:0007669"/>
    <property type="project" value="InterPro"/>
</dbReference>
<keyword evidence="5" id="KW-0812">Transmembrane</keyword>
<dbReference type="PROSITE" id="PS51141">
    <property type="entry name" value="ZF_SBP"/>
    <property type="match status" value="1"/>
</dbReference>
<dbReference type="Gene3D" id="4.10.1100.10">
    <property type="entry name" value="Transcription factor, SBP-box domain"/>
    <property type="match status" value="1"/>
</dbReference>
<reference evidence="7" key="1">
    <citation type="submission" date="2014-05" db="EMBL/GenBank/DDBJ databases">
        <title>The transcriptome of the halophilic microalga Tetraselmis sp. GSL018 isolated from the Great Salt Lake, Utah.</title>
        <authorList>
            <person name="Jinkerson R.E."/>
            <person name="D'Adamo S."/>
            <person name="Posewitz M.C."/>
        </authorList>
    </citation>
    <scope>NUCLEOTIDE SEQUENCE</scope>
    <source>
        <strain evidence="7">GSL018</strain>
    </source>
</reference>
<dbReference type="PANTHER" id="PTHR31251:SF106">
    <property type="entry name" value="SQUAMOSA PROMOTER-BINDING-LIKE PROTEIN 4"/>
    <property type="match status" value="1"/>
</dbReference>
<keyword evidence="5" id="KW-1133">Transmembrane helix</keyword>
<keyword evidence="3" id="KW-0862">Zinc</keyword>
<dbReference type="SUPFAM" id="SSF103612">
    <property type="entry name" value="SBT domain"/>
    <property type="match status" value="1"/>
</dbReference>
<feature type="transmembrane region" description="Helical" evidence="5">
    <location>
        <begin position="801"/>
        <end position="825"/>
    </location>
</feature>
<evidence type="ECO:0000259" key="6">
    <source>
        <dbReference type="PROSITE" id="PS51141"/>
    </source>
</evidence>
<evidence type="ECO:0000256" key="2">
    <source>
        <dbReference type="ARBA" id="ARBA00022771"/>
    </source>
</evidence>
<feature type="compositionally biased region" description="Basic and acidic residues" evidence="4">
    <location>
        <begin position="658"/>
        <end position="671"/>
    </location>
</feature>
<evidence type="ECO:0000313" key="7">
    <source>
        <dbReference type="EMBL" id="JAC81328.1"/>
    </source>
</evidence>
<feature type="region of interest" description="Disordered" evidence="4">
    <location>
        <begin position="647"/>
        <end position="673"/>
    </location>
</feature>
<keyword evidence="2" id="KW-0863">Zinc-finger</keyword>
<keyword evidence="1" id="KW-0479">Metal-binding</keyword>
<dbReference type="PANTHER" id="PTHR31251">
    <property type="entry name" value="SQUAMOSA PROMOTER-BINDING-LIKE PROTEIN 4"/>
    <property type="match status" value="1"/>
</dbReference>
<dbReference type="GO" id="GO:0008270">
    <property type="term" value="F:zinc ion binding"/>
    <property type="evidence" value="ECO:0007669"/>
    <property type="project" value="UniProtKB-KW"/>
</dbReference>
<accession>A0A061SAN8</accession>
<dbReference type="AlphaFoldDB" id="A0A061SAN8"/>
<feature type="transmembrane region" description="Helical" evidence="5">
    <location>
        <begin position="745"/>
        <end position="765"/>
    </location>
</feature>
<proteinExistence type="predicted"/>
<feature type="domain" description="SBP-type" evidence="6">
    <location>
        <begin position="21"/>
        <end position="98"/>
    </location>
</feature>
<evidence type="ECO:0000256" key="3">
    <source>
        <dbReference type="ARBA" id="ARBA00022833"/>
    </source>
</evidence>
<keyword evidence="5" id="KW-0472">Membrane</keyword>
<sequence length="874" mass="94292">MQCEPSTKSAKPRRRMSVAKNRVCQVPYCNADLYKLSRFNIRCKICDEHRLADEVEIDGQSQRFCQQCNRFHPLSEFDKNRRGCRDKLAKHNLRRHQKTAMATKVHDVMIPAEDVQSIFDGVLTELEHEKPKHYASNSRRKGLTFERDWAMDLQGHSGGSSWEAFEVLSGAELHDGFISRSNSESSGKSTAVTGVNRGRIGSVQTRELLHAEELLDDAMVCEGMPQREHTQLHICSGKDCFVCNLSAQSKAHASYARSARLGRRQLADYPGSSYWTRMAVKVDHVTPAELPANLRPMVAEALQLAPADDSLVGYIRPGCVHLLVEARTEYPERALRARAALPGRVAGMLVRPEWGSCAASMRAQVSGRVLSVQKGRLTGDEPLPEGLPAIVQADAASAGPTLRAVVEGFRVGSTSLRLRSDGSYLDSGVDSVCQVGSDVFEVSLRICGAAPKGIAFLEPFCDERQLLGEAVPVLLTPQSAVAAEISGAAAKGVLPPEQVALMLEDAAAVLNGAESPKPEAAVRLALWSCASGLGATFEACMRACTQHASLNDIVDAFGKQLLDAAVHCPGREMVYRVAALNSKATQALGLRDRIRGSPRSTLYGPCRPDPALRAGLCPASDEETQPSRSTAAGLCAGLALDCAEAEPPETEACGETEESGHDQHEEPRVIDADAPPAKGGVRLGIGFLGSFAIVQMLLLLLETLVACHGSMRAIQSFVPGLACLSFRMVYLGNSDSARGWRSQSILWPALLFWMGHQLLTSMVQMRLSVEMLWGRTQLLLLLRLIDTALSSILVAHAIPSATASCGFMAAAGASAALIEAFALAFQGVAMKNLSLERLLMTACLNVVSSAAAASLGKSASAWLQRRYPRQTKFV</sequence>
<name>A0A061SAN8_9CHLO</name>